<keyword evidence="3" id="KW-1185">Reference proteome</keyword>
<evidence type="ECO:0000313" key="3">
    <source>
        <dbReference type="Proteomes" id="UP000179807"/>
    </source>
</evidence>
<comment type="caution">
    <text evidence="2">The sequence shown here is derived from an EMBL/GenBank/DDBJ whole genome shotgun (WGS) entry which is preliminary data.</text>
</comment>
<protein>
    <recommendedName>
        <fullName evidence="1">Symplekin C-terminal domain-containing protein</fullName>
    </recommendedName>
</protein>
<dbReference type="Pfam" id="PF12295">
    <property type="entry name" value="Symplekin_C"/>
    <property type="match status" value="1"/>
</dbReference>
<dbReference type="GeneID" id="94834728"/>
<dbReference type="VEuPathDB" id="TrichDB:TRFO_18184"/>
<gene>
    <name evidence="2" type="ORF">TRFO_18184</name>
</gene>
<dbReference type="AlphaFoldDB" id="A0A1J4KML9"/>
<feature type="domain" description="Symplekin C-terminal" evidence="1">
    <location>
        <begin position="431"/>
        <end position="604"/>
    </location>
</feature>
<accession>A0A1J4KML9</accession>
<name>A0A1J4KML9_9EUKA</name>
<evidence type="ECO:0000259" key="1">
    <source>
        <dbReference type="Pfam" id="PF12295"/>
    </source>
</evidence>
<dbReference type="PANTHER" id="PTHR15245">
    <property type="entry name" value="SYMPLEKIN-RELATED"/>
    <property type="match status" value="1"/>
</dbReference>
<organism evidence="2 3">
    <name type="scientific">Tritrichomonas foetus</name>
    <dbReference type="NCBI Taxonomy" id="1144522"/>
    <lineage>
        <taxon>Eukaryota</taxon>
        <taxon>Metamonada</taxon>
        <taxon>Parabasalia</taxon>
        <taxon>Tritrichomonadida</taxon>
        <taxon>Tritrichomonadidae</taxon>
        <taxon>Tritrichomonas</taxon>
    </lineage>
</organism>
<reference evidence="2" key="1">
    <citation type="submission" date="2016-10" db="EMBL/GenBank/DDBJ databases">
        <authorList>
            <person name="Benchimol M."/>
            <person name="Almeida L.G."/>
            <person name="Vasconcelos A.T."/>
            <person name="Perreira-Neves A."/>
            <person name="Rosa I.A."/>
            <person name="Tasca T."/>
            <person name="Bogo M.R."/>
            <person name="de Souza W."/>
        </authorList>
    </citation>
    <scope>NUCLEOTIDE SEQUENCE [LARGE SCALE GENOMIC DNA]</scope>
    <source>
        <strain evidence="2">K</strain>
    </source>
</reference>
<proteinExistence type="predicted"/>
<dbReference type="PANTHER" id="PTHR15245:SF20">
    <property type="entry name" value="SYMPLEKIN"/>
    <property type="match status" value="1"/>
</dbReference>
<dbReference type="OrthoDB" id="331600at2759"/>
<dbReference type="Proteomes" id="UP000179807">
    <property type="component" value="Unassembled WGS sequence"/>
</dbReference>
<dbReference type="InterPro" id="IPR022075">
    <property type="entry name" value="Symplekin_C"/>
</dbReference>
<evidence type="ECO:0000313" key="2">
    <source>
        <dbReference type="EMBL" id="OHT12176.1"/>
    </source>
</evidence>
<dbReference type="RefSeq" id="XP_068365312.1">
    <property type="nucleotide sequence ID" value="XM_068500024.1"/>
</dbReference>
<dbReference type="GO" id="GO:0005847">
    <property type="term" value="C:mRNA cleavage and polyadenylation specificity factor complex"/>
    <property type="evidence" value="ECO:0007669"/>
    <property type="project" value="TreeGrafter"/>
</dbReference>
<dbReference type="InterPro" id="IPR021850">
    <property type="entry name" value="Symplekin/Pta1"/>
</dbReference>
<dbReference type="EMBL" id="MLAK01000570">
    <property type="protein sequence ID" value="OHT12176.1"/>
    <property type="molecule type" value="Genomic_DNA"/>
</dbReference>
<sequence length="652" mass="72841">MVEQALDKLQKRSKYIPPQMQSEFIAMLIHTFDSTLDGFEECKGPATTAAIKHSIDINQILVPFLVVWAEFEFVRSSETRYKNLVIEIFKQLVYLDNADQHVSSDILMANNSNLLASLTTSMPQAIPGALPGSMPQTIPGAMPQAIPGALPGTIQPNMPGNLNVNMAGQMPQSIPGAVAPNVAGGNVVGGIAAGVSGGNVAGVPPVSNLPSNGSASTSIGNLNEDDNYLMDFIKPLDFLPLELYSQLYDLCSNYPTQSNKILNAVNEYVSGAPASQEFFLRSLLALCVHDLEIVHLHAIEIIRTYYKHGNEIEEINRFAVENLEKSVTLENPMPHLELFFAILDLDFSLFLNLMDVYAKSPKQGLLREKLKQKIPTMHIGIDVIAQALEVAPENKHKTNLLHFYLSELAKKFSVPPDLVELLKKQFLRIHDSRYLIPIIPNLTEEEFKKYLPNILTLESHALKRAITSLLTSSIQPIKPVIFLIELHKPEIAGKYLDKAIEAMELCFEQKDIFTYQLSISAVDAVIRNKYYHLIMDTLLQMVKTYPSSHKYILYHVVQPLIFNNITQMEEPWKKLKRLLYETKPTSCKLALSLPADKVKDLIEEYPDYQSLLVGTAKDKSKTRTVISQDVLDVLNSTNTAPKEEEKAATTEN</sequence>